<gene>
    <name evidence="1" type="ORF">F6B43_16715</name>
</gene>
<organism evidence="1 2">
    <name type="scientific">Microbacterium rhizomatis</name>
    <dbReference type="NCBI Taxonomy" id="1631477"/>
    <lineage>
        <taxon>Bacteria</taxon>
        <taxon>Bacillati</taxon>
        <taxon>Actinomycetota</taxon>
        <taxon>Actinomycetes</taxon>
        <taxon>Micrococcales</taxon>
        <taxon>Microbacteriaceae</taxon>
        <taxon>Microbacterium</taxon>
    </lineage>
</organism>
<sequence length="224" mass="25574">MRIEIDEALAASHIRPLENGQKRDRIAYFAWMLGMMRTNNPGETRLERQMRDHTHRMRQRRDHFAATRAAAEQQQPTANTCQTGRHAITEDLRHHPPLQRARKASDRGMAAKALVLTLIGTSQPLYAAPARTQQLVGAISTLGRMLADQRWHSSHDAMARVARWSRPDTGGEIAIKIRDPYSDVAQVIVQLPRLIQLPPDIEEQICFLQQTQWQVSADQKPLER</sequence>
<dbReference type="Proteomes" id="UP000325827">
    <property type="component" value="Unassembled WGS sequence"/>
</dbReference>
<dbReference type="EMBL" id="VYSA01000004">
    <property type="protein sequence ID" value="KAA9106000.1"/>
    <property type="molecule type" value="Genomic_DNA"/>
</dbReference>
<reference evidence="2" key="1">
    <citation type="submission" date="2019-09" db="EMBL/GenBank/DDBJ databases">
        <title>Mumia zhuanghuii sp. nov. isolated from the intestinal contents of plateau pika (Ochotona curzoniae) in the Qinghai-Tibet plateau of China.</title>
        <authorList>
            <person name="Tian Z."/>
        </authorList>
    </citation>
    <scope>NUCLEOTIDE SEQUENCE [LARGE SCALE GENOMIC DNA]</scope>
    <source>
        <strain evidence="2">JCM 30598</strain>
    </source>
</reference>
<name>A0A5J5IXG9_9MICO</name>
<proteinExistence type="predicted"/>
<accession>A0A5J5IXG9</accession>
<protein>
    <submittedName>
        <fullName evidence="1">Uncharacterized protein</fullName>
    </submittedName>
</protein>
<dbReference type="AlphaFoldDB" id="A0A5J5IXG9"/>
<dbReference type="RefSeq" id="WP_150450142.1">
    <property type="nucleotide sequence ID" value="NZ_VYSA01000004.1"/>
</dbReference>
<comment type="caution">
    <text evidence="1">The sequence shown here is derived from an EMBL/GenBank/DDBJ whole genome shotgun (WGS) entry which is preliminary data.</text>
</comment>
<evidence type="ECO:0000313" key="1">
    <source>
        <dbReference type="EMBL" id="KAA9106000.1"/>
    </source>
</evidence>
<keyword evidence="2" id="KW-1185">Reference proteome</keyword>
<evidence type="ECO:0000313" key="2">
    <source>
        <dbReference type="Proteomes" id="UP000325827"/>
    </source>
</evidence>